<protein>
    <submittedName>
        <fullName evidence="2">Insulinase family protein</fullName>
    </submittedName>
</protein>
<keyword evidence="3" id="KW-1185">Reference proteome</keyword>
<evidence type="ECO:0000313" key="3">
    <source>
        <dbReference type="Proteomes" id="UP000623681"/>
    </source>
</evidence>
<dbReference type="FunFam" id="3.30.830.10:FF:000034">
    <property type="entry name" value="presequence protease 1, chloroplastic/mitochondrial"/>
    <property type="match status" value="1"/>
</dbReference>
<dbReference type="Gene3D" id="3.30.830.10">
    <property type="entry name" value="Metalloenzyme, LuxS/M16 peptidase-like"/>
    <property type="match status" value="4"/>
</dbReference>
<feature type="domain" description="Peptidase M16C associated" evidence="1">
    <location>
        <begin position="464"/>
        <end position="714"/>
    </location>
</feature>
<proteinExistence type="predicted"/>
<dbReference type="InterPro" id="IPR011765">
    <property type="entry name" value="Pept_M16_N"/>
</dbReference>
<accession>A0A937K4M0</accession>
<organism evidence="2 3">
    <name type="scientific">Clostridium paridis</name>
    <dbReference type="NCBI Taxonomy" id="2803863"/>
    <lineage>
        <taxon>Bacteria</taxon>
        <taxon>Bacillati</taxon>
        <taxon>Bacillota</taxon>
        <taxon>Clostridia</taxon>
        <taxon>Eubacteriales</taxon>
        <taxon>Clostridiaceae</taxon>
        <taxon>Clostridium</taxon>
    </lineage>
</organism>
<dbReference type="GO" id="GO:0004222">
    <property type="term" value="F:metalloendopeptidase activity"/>
    <property type="evidence" value="ECO:0007669"/>
    <property type="project" value="TreeGrafter"/>
</dbReference>
<dbReference type="Proteomes" id="UP000623681">
    <property type="component" value="Unassembled WGS sequence"/>
</dbReference>
<dbReference type="EMBL" id="JAESWA010000019">
    <property type="protein sequence ID" value="MBL4931365.1"/>
    <property type="molecule type" value="Genomic_DNA"/>
</dbReference>
<dbReference type="SMART" id="SM01264">
    <property type="entry name" value="M16C_associated"/>
    <property type="match status" value="1"/>
</dbReference>
<dbReference type="RefSeq" id="WP_202766746.1">
    <property type="nucleotide sequence ID" value="NZ_JAESWA010000019.1"/>
</dbReference>
<comment type="caution">
    <text evidence="2">The sequence shown here is derived from an EMBL/GenBank/DDBJ whole genome shotgun (WGS) entry which is preliminary data.</text>
</comment>
<dbReference type="GO" id="GO:0016485">
    <property type="term" value="P:protein processing"/>
    <property type="evidence" value="ECO:0007669"/>
    <property type="project" value="TreeGrafter"/>
</dbReference>
<dbReference type="GO" id="GO:0046872">
    <property type="term" value="F:metal ion binding"/>
    <property type="evidence" value="ECO:0007669"/>
    <property type="project" value="InterPro"/>
</dbReference>
<name>A0A937K4M0_9CLOT</name>
<dbReference type="Pfam" id="PF22516">
    <property type="entry name" value="PreP_C"/>
    <property type="match status" value="1"/>
</dbReference>
<evidence type="ECO:0000259" key="1">
    <source>
        <dbReference type="SMART" id="SM01264"/>
    </source>
</evidence>
<dbReference type="InterPro" id="IPR007863">
    <property type="entry name" value="Peptidase_M16_C"/>
</dbReference>
<dbReference type="InterPro" id="IPR055130">
    <property type="entry name" value="PreP_C"/>
</dbReference>
<dbReference type="InterPro" id="IPR013578">
    <property type="entry name" value="Peptidase_M16C_assoc"/>
</dbReference>
<dbReference type="SUPFAM" id="SSF63411">
    <property type="entry name" value="LuxS/MPP-like metallohydrolase"/>
    <property type="match status" value="4"/>
</dbReference>
<evidence type="ECO:0000313" key="2">
    <source>
        <dbReference type="EMBL" id="MBL4931365.1"/>
    </source>
</evidence>
<gene>
    <name evidence="2" type="ORF">JK634_06070</name>
</gene>
<dbReference type="PANTHER" id="PTHR43016">
    <property type="entry name" value="PRESEQUENCE PROTEASE"/>
    <property type="match status" value="1"/>
</dbReference>
<dbReference type="Pfam" id="PF00675">
    <property type="entry name" value="Peptidase_M16"/>
    <property type="match status" value="1"/>
</dbReference>
<dbReference type="Pfam" id="PF08367">
    <property type="entry name" value="M16C_assoc"/>
    <property type="match status" value="1"/>
</dbReference>
<sequence>MNYKEGNILSGFRLDSVTELKEINSIGLIFTHEKTQAKLIKLVNDDDNKVFAITFKTPPENSTGVPHIIEHSVLCGSEKFTSKEPFVELLKGSLNTFLNALTFSDKTMYPIASKNKKDFFNLMDVYLDAVLHPNLYKEKEIFMQEGWHYEIDETTDELKINGVVYNEMKGVYSSPDSIISREASTSLYPDTTYGVDSGGDPDVIPELTYDYFVNFHKKYYHPSNGVIFLYGDGDTEEELAFIHENYLKNYDFGPVDSEITIQEPFNEERKTKLSYGISEQEDESKKTYISLNYSIGDTLDKELGLSFEVLEYILLTANNAILKNRLIDSGVATVVSGRYERGIKQPYLNITIKNTDEENEREIISKIEEILKDICKNGISENFITGAINRKEFEIREANFGGYPKGLIYAIRILESMLYGGEAFLNLENTETIDDIRKKAANGYLEKLIEDYILNNTHKSIIVMTPEKGLTEKKENDLKAKLKKIKETLSSDELQRIKDEAEKLNKRQLTPDTKEQQDTIPKLAIEDIPKKVENIELKEVDIKGIKTLFTPMFTNEIAYVKLIFDGRTIEKEDAQYMALLSFLLGKINTKTKTYEELTNDINMSTGGISYSTRSFYKKGNMEDFTPVFTMAGKALSSKIGELVKLMKEVAIETSFEDTNRILQIVRDLRSRYQMAMVASGNVIGALRAIGYISKRGYFEDLIGGLGLYNFLCDMQKALEENPKEVKEKLESVSRKIFNINNLTISFTEEESKLSLLEENIDVLIDGLNKEGVYLKDYDYPLKKLNEGLLTQSNVNYVVLGGSYLNKGFSYSGSMRVLNTILNFDYLWNKVRVEGGAYGVRINLSKDGFIYFSSYRDPNIDKTFDAYKKTVEYLKSFNATDEDMVKYIIGTISKLDIPSNPDSKADKAVSDYFAGVTYEELNKEREEILKTSEKQIKDYYKVIGEAIRDNSITVVGNENQIKASKDIFDTIVNLF</sequence>
<reference evidence="2" key="1">
    <citation type="submission" date="2021-01" db="EMBL/GenBank/DDBJ databases">
        <title>Genome public.</title>
        <authorList>
            <person name="Liu C."/>
            <person name="Sun Q."/>
        </authorList>
    </citation>
    <scope>NUCLEOTIDE SEQUENCE</scope>
    <source>
        <strain evidence="2">YIM B02565</strain>
    </source>
</reference>
<dbReference type="InterPro" id="IPR011249">
    <property type="entry name" value="Metalloenz_LuxS/M16"/>
</dbReference>
<dbReference type="Pfam" id="PF05193">
    <property type="entry name" value="Peptidase_M16_C"/>
    <property type="match status" value="1"/>
</dbReference>
<dbReference type="AlphaFoldDB" id="A0A937K4M0"/>
<dbReference type="PANTHER" id="PTHR43016:SF13">
    <property type="entry name" value="PRESEQUENCE PROTEASE, MITOCHONDRIAL"/>
    <property type="match status" value="1"/>
</dbReference>